<evidence type="ECO:0000256" key="2">
    <source>
        <dbReference type="SAM" id="Phobius"/>
    </source>
</evidence>
<keyword evidence="2" id="KW-0812">Transmembrane</keyword>
<feature type="transmembrane region" description="Helical" evidence="2">
    <location>
        <begin position="628"/>
        <end position="653"/>
    </location>
</feature>
<feature type="coiled-coil region" evidence="1">
    <location>
        <begin position="254"/>
        <end position="288"/>
    </location>
</feature>
<dbReference type="WBParaSite" id="scaffold3303_cov256.g6391">
    <property type="protein sequence ID" value="scaffold3303_cov256.g6391"/>
    <property type="gene ID" value="scaffold3303_cov256.g6391"/>
</dbReference>
<dbReference type="Pfam" id="PF23360">
    <property type="entry name" value="BBS7_GAE"/>
    <property type="match status" value="1"/>
</dbReference>
<dbReference type="Pfam" id="PF23349">
    <property type="entry name" value="BBS7_hp"/>
    <property type="match status" value="1"/>
</dbReference>
<accession>A0A915M9M8</accession>
<keyword evidence="2" id="KW-1133">Transmembrane helix</keyword>
<keyword evidence="2" id="KW-0472">Membrane</keyword>
<feature type="domain" description="BBS7 helical hairpin" evidence="3">
    <location>
        <begin position="751"/>
        <end position="813"/>
    </location>
</feature>
<name>A0A915M9M8_MELJA</name>
<keyword evidence="1" id="KW-0175">Coiled coil</keyword>
<dbReference type="Pfam" id="PF23743">
    <property type="entry name" value="Beta-prop_BBS7"/>
    <property type="match status" value="1"/>
</dbReference>
<dbReference type="GO" id="GO:0034464">
    <property type="term" value="C:BBSome"/>
    <property type="evidence" value="ECO:0007669"/>
    <property type="project" value="TreeGrafter"/>
</dbReference>
<evidence type="ECO:0000313" key="7">
    <source>
        <dbReference type="Proteomes" id="UP000887561"/>
    </source>
</evidence>
<dbReference type="InterPro" id="IPR056332">
    <property type="entry name" value="Beta-prop_BBS7"/>
</dbReference>
<dbReference type="GO" id="GO:0008104">
    <property type="term" value="P:intracellular protein localization"/>
    <property type="evidence" value="ECO:0007669"/>
    <property type="project" value="TreeGrafter"/>
</dbReference>
<sequence length="816" mass="92158">MGGALGSIQDKAFIACGTEVRGYSRKGKQFLAFNSNLTESIQSLYIYGIDMLIASKNSFYHFHDCVEKSHFSCSDNILDILCLPITEGGWVGRGLTPVLACADKTIKVLDGSRIVYQVPLNEVPTVLHLFCNDGGYNKQKVLFGCKNGYIGLVDLGVDFWTMCQQFETKSFGTISTIHCYPMMGEENNTQPDVLIGKDDGLIELYSVDENNNLTFRQSYQCEESITGLQGGRVGNGIHPELIVTTYTDERGNEAPEMEIKVQQMRLEIEQLEIKVKDERERFNNEMTRLNQIASEVPTNGNLIGNNTSLMAFTVNDRFELRKELACYNLSVELAIPIDYVLLQSDVKVDLLDVERNSAVISVTEPENESGNALLAVYRCQADITRMEMRIRSIEGQFGTLRLYIVPRLVPLTCKVCSYPIKPLALHERIHYFDEHRPMNTLTLTGSFSIAEAHSWLALCLAEVPERCPQAETVTFNFRSTFNGGTQLQANYSKGRVSYRSDNLSTIVILRDVISRIVSMGQIKVHIACDINEESIKKCLELIWPKLEYQSRYCSTPSLFLQKMFLSKLIKKQPFLHIFFFLNVLSSIFSTSTAAQNIQLIDPKAESRKLPKSWDSILNDWERHPSTNWWHVIVTFVFPAIGMGLFGLLIYSCVRLCKWFHARREALLLAMETRRIKRSRSRSISQKTKSRPELSIDIESKTVGGPPQIISGVHINESKSENSLGSGSLGSPSIVGDVAPAVGSLRINMPVTNYEHLHKEVDNQQIHLDRILGIITDLYIDKFKMLGQNVKHKTKELLDILKGECDLEKIVEFFSGK</sequence>
<dbReference type="GO" id="GO:0043005">
    <property type="term" value="C:neuron projection"/>
    <property type="evidence" value="ECO:0007669"/>
    <property type="project" value="TreeGrafter"/>
</dbReference>
<dbReference type="Proteomes" id="UP000887561">
    <property type="component" value="Unplaced"/>
</dbReference>
<dbReference type="PANTHER" id="PTHR16074:SF4">
    <property type="entry name" value="BARDET-BIEDL SYNDROME 7 PROTEIN"/>
    <property type="match status" value="1"/>
</dbReference>
<evidence type="ECO:0000313" key="8">
    <source>
        <dbReference type="WBParaSite" id="scaffold3303_cov256.g6391"/>
    </source>
</evidence>
<dbReference type="PANTHER" id="PTHR16074">
    <property type="entry name" value="BARDET-BIEDL SYNDROME 7 PROTEIN"/>
    <property type="match status" value="1"/>
</dbReference>
<protein>
    <submittedName>
        <fullName evidence="8">Bardet-Biedl syndrome 7 protein</fullName>
    </submittedName>
</protein>
<dbReference type="AlphaFoldDB" id="A0A915M9M8"/>
<evidence type="ECO:0000259" key="5">
    <source>
        <dbReference type="Pfam" id="PF23361"/>
    </source>
</evidence>
<dbReference type="InterPro" id="IPR056335">
    <property type="entry name" value="BBS7_hairpin"/>
</dbReference>
<dbReference type="GO" id="GO:0005930">
    <property type="term" value="C:axoneme"/>
    <property type="evidence" value="ECO:0007669"/>
    <property type="project" value="TreeGrafter"/>
</dbReference>
<dbReference type="InterPro" id="IPR056334">
    <property type="entry name" value="BBS7_GAE_dom"/>
</dbReference>
<proteinExistence type="predicted"/>
<evidence type="ECO:0000259" key="6">
    <source>
        <dbReference type="Pfam" id="PF23743"/>
    </source>
</evidence>
<feature type="domain" description="BBS7 platform" evidence="5">
    <location>
        <begin position="426"/>
        <end position="529"/>
    </location>
</feature>
<evidence type="ECO:0000259" key="3">
    <source>
        <dbReference type="Pfam" id="PF23349"/>
    </source>
</evidence>
<evidence type="ECO:0000259" key="4">
    <source>
        <dbReference type="Pfam" id="PF23360"/>
    </source>
</evidence>
<evidence type="ECO:0000256" key="1">
    <source>
        <dbReference type="SAM" id="Coils"/>
    </source>
</evidence>
<feature type="domain" description="BBS7 beta-propeller" evidence="6">
    <location>
        <begin position="1"/>
        <end position="247"/>
    </location>
</feature>
<dbReference type="Pfam" id="PF23361">
    <property type="entry name" value="BBS7_pf"/>
    <property type="match status" value="1"/>
</dbReference>
<dbReference type="GO" id="GO:0016020">
    <property type="term" value="C:membrane"/>
    <property type="evidence" value="ECO:0007669"/>
    <property type="project" value="TreeGrafter"/>
</dbReference>
<keyword evidence="7" id="KW-1185">Reference proteome</keyword>
<dbReference type="GO" id="GO:0060271">
    <property type="term" value="P:cilium assembly"/>
    <property type="evidence" value="ECO:0007669"/>
    <property type="project" value="TreeGrafter"/>
</dbReference>
<feature type="domain" description="BBS7 GAE" evidence="4">
    <location>
        <begin position="312"/>
        <end position="418"/>
    </location>
</feature>
<reference evidence="8" key="1">
    <citation type="submission" date="2022-11" db="UniProtKB">
        <authorList>
            <consortium name="WormBaseParasite"/>
        </authorList>
    </citation>
    <scope>IDENTIFICATION</scope>
</reference>
<organism evidence="7 8">
    <name type="scientific">Meloidogyne javanica</name>
    <name type="common">Root-knot nematode worm</name>
    <dbReference type="NCBI Taxonomy" id="6303"/>
    <lineage>
        <taxon>Eukaryota</taxon>
        <taxon>Metazoa</taxon>
        <taxon>Ecdysozoa</taxon>
        <taxon>Nematoda</taxon>
        <taxon>Chromadorea</taxon>
        <taxon>Rhabditida</taxon>
        <taxon>Tylenchina</taxon>
        <taxon>Tylenchomorpha</taxon>
        <taxon>Tylenchoidea</taxon>
        <taxon>Meloidogynidae</taxon>
        <taxon>Meloidogyninae</taxon>
        <taxon>Meloidogyne</taxon>
        <taxon>Meloidogyne incognita group</taxon>
    </lineage>
</organism>
<dbReference type="InterPro" id="IPR056333">
    <property type="entry name" value="BBS7_pf_dom"/>
</dbReference>
<dbReference type="GO" id="GO:0036064">
    <property type="term" value="C:ciliary basal body"/>
    <property type="evidence" value="ECO:0007669"/>
    <property type="project" value="TreeGrafter"/>
</dbReference>